<dbReference type="GO" id="GO:0000270">
    <property type="term" value="P:peptidoglycan metabolic process"/>
    <property type="evidence" value="ECO:0007669"/>
    <property type="project" value="InterPro"/>
</dbReference>
<comment type="similarity">
    <text evidence="1">Belongs to the transglycosylase Slt family.</text>
</comment>
<dbReference type="SMART" id="SM00671">
    <property type="entry name" value="SEL1"/>
    <property type="match status" value="2"/>
</dbReference>
<dbReference type="GO" id="GO:0008933">
    <property type="term" value="F:peptidoglycan lytic transglycosylase activity"/>
    <property type="evidence" value="ECO:0007669"/>
    <property type="project" value="InterPro"/>
</dbReference>
<dbReference type="SUPFAM" id="SSF81901">
    <property type="entry name" value="HCP-like"/>
    <property type="match status" value="1"/>
</dbReference>
<dbReference type="PROSITE" id="PS00922">
    <property type="entry name" value="TRANSGLYCOSYLASE"/>
    <property type="match status" value="1"/>
</dbReference>
<organism evidence="3 4">
    <name type="scientific">Noviherbaspirillum denitrificans</name>
    <dbReference type="NCBI Taxonomy" id="1968433"/>
    <lineage>
        <taxon>Bacteria</taxon>
        <taxon>Pseudomonadati</taxon>
        <taxon>Pseudomonadota</taxon>
        <taxon>Betaproteobacteria</taxon>
        <taxon>Burkholderiales</taxon>
        <taxon>Oxalobacteraceae</taxon>
        <taxon>Noviherbaspirillum</taxon>
    </lineage>
</organism>
<dbReference type="PANTHER" id="PTHR37423">
    <property type="entry name" value="SOLUBLE LYTIC MUREIN TRANSGLYCOSYLASE-RELATED"/>
    <property type="match status" value="1"/>
</dbReference>
<evidence type="ECO:0000259" key="2">
    <source>
        <dbReference type="Pfam" id="PF01464"/>
    </source>
</evidence>
<dbReference type="CDD" id="cd00254">
    <property type="entry name" value="LT-like"/>
    <property type="match status" value="1"/>
</dbReference>
<accession>A0A254TL15</accession>
<proteinExistence type="inferred from homology"/>
<dbReference type="OrthoDB" id="9815002at2"/>
<keyword evidence="4" id="KW-1185">Reference proteome</keyword>
<dbReference type="GO" id="GO:0016020">
    <property type="term" value="C:membrane"/>
    <property type="evidence" value="ECO:0007669"/>
    <property type="project" value="InterPro"/>
</dbReference>
<evidence type="ECO:0000313" key="3">
    <source>
        <dbReference type="EMBL" id="OWW20398.1"/>
    </source>
</evidence>
<dbReference type="EMBL" id="LSTO01000001">
    <property type="protein sequence ID" value="OWW20398.1"/>
    <property type="molecule type" value="Genomic_DNA"/>
</dbReference>
<gene>
    <name evidence="3" type="ORF">AYR66_13800</name>
</gene>
<name>A0A254TL15_9BURK</name>
<dbReference type="PANTHER" id="PTHR37423:SF2">
    <property type="entry name" value="MEMBRANE-BOUND LYTIC MUREIN TRANSGLYCOSYLASE C"/>
    <property type="match status" value="1"/>
</dbReference>
<dbReference type="InterPro" id="IPR006597">
    <property type="entry name" value="Sel1-like"/>
</dbReference>
<protein>
    <submittedName>
        <fullName evidence="3">Lytic transglycosylase</fullName>
    </submittedName>
</protein>
<dbReference type="InterPro" id="IPR000189">
    <property type="entry name" value="Transglyc_AS"/>
</dbReference>
<feature type="domain" description="Transglycosylase SLT" evidence="2">
    <location>
        <begin position="124"/>
        <end position="221"/>
    </location>
</feature>
<dbReference type="Proteomes" id="UP000197535">
    <property type="component" value="Unassembled WGS sequence"/>
</dbReference>
<dbReference type="Pfam" id="PF08238">
    <property type="entry name" value="Sel1"/>
    <property type="match status" value="2"/>
</dbReference>
<evidence type="ECO:0000256" key="1">
    <source>
        <dbReference type="ARBA" id="ARBA00007734"/>
    </source>
</evidence>
<comment type="caution">
    <text evidence="3">The sequence shown here is derived from an EMBL/GenBank/DDBJ whole genome shotgun (WGS) entry which is preliminary data.</text>
</comment>
<dbReference type="InterPro" id="IPR011990">
    <property type="entry name" value="TPR-like_helical_dom_sf"/>
</dbReference>
<reference evidence="3 4" key="1">
    <citation type="submission" date="2016-02" db="EMBL/GenBank/DDBJ databases">
        <authorList>
            <person name="Wen L."/>
            <person name="He K."/>
            <person name="Yang H."/>
        </authorList>
    </citation>
    <scope>NUCLEOTIDE SEQUENCE [LARGE SCALE GENOMIC DNA]</scope>
    <source>
        <strain evidence="3 4">TSA40</strain>
    </source>
</reference>
<dbReference type="InterPro" id="IPR023346">
    <property type="entry name" value="Lysozyme-like_dom_sf"/>
</dbReference>
<dbReference type="AlphaFoldDB" id="A0A254TL15"/>
<evidence type="ECO:0000313" key="4">
    <source>
        <dbReference type="Proteomes" id="UP000197535"/>
    </source>
</evidence>
<dbReference type="Pfam" id="PF01464">
    <property type="entry name" value="SLT"/>
    <property type="match status" value="1"/>
</dbReference>
<dbReference type="Gene3D" id="1.10.530.10">
    <property type="match status" value="1"/>
</dbReference>
<dbReference type="InterPro" id="IPR008258">
    <property type="entry name" value="Transglycosylase_SLT_dom_1"/>
</dbReference>
<dbReference type="SUPFAM" id="SSF53955">
    <property type="entry name" value="Lysozyme-like"/>
    <property type="match status" value="1"/>
</dbReference>
<sequence>MPLLAPELVALGNRYQHGEGVDRDLPRALAVYCRAAKLGDAQAFYEMGWMYANARGVERDDSTARYLFEQAAAQGHAHAPQVLRYITPSTLSAVPACLRPDPVVAQEEDTYEHPYPRGPIFELVNRLAPSYGVDPRLALAVISIESGFQPKAVSPKNAQGLMQLMPDTAHRFRVRNAFDPEDNIKGGLAYLRWLLAYFQGNVPLVAAAYNAGERAVESYGGIPPYTETRDYVRKIARLYRKAIHPFQSHIVEASPLMTRLQNISK</sequence>
<dbReference type="Gene3D" id="1.25.40.10">
    <property type="entry name" value="Tetratricopeptide repeat domain"/>
    <property type="match status" value="1"/>
</dbReference>